<dbReference type="Pfam" id="PF00130">
    <property type="entry name" value="C1_1"/>
    <property type="match status" value="1"/>
</dbReference>
<dbReference type="Gene3D" id="3.30.505.10">
    <property type="entry name" value="SH2 domain"/>
    <property type="match status" value="2"/>
</dbReference>
<evidence type="ECO:0000259" key="7">
    <source>
        <dbReference type="PROSITE" id="PS50001"/>
    </source>
</evidence>
<dbReference type="PROSITE" id="PS50001">
    <property type="entry name" value="SH2"/>
    <property type="match status" value="2"/>
</dbReference>
<feature type="compositionally biased region" description="Polar residues" evidence="6">
    <location>
        <begin position="104"/>
        <end position="118"/>
    </location>
</feature>
<dbReference type="SUPFAM" id="SSF48350">
    <property type="entry name" value="GTPase activation domain, GAP"/>
    <property type="match status" value="1"/>
</dbReference>
<dbReference type="SMART" id="SM00109">
    <property type="entry name" value="C1"/>
    <property type="match status" value="1"/>
</dbReference>
<keyword evidence="4" id="KW-0727">SH2 domain</keyword>
<dbReference type="Pfam" id="PF00536">
    <property type="entry name" value="SAM_1"/>
    <property type="match status" value="1"/>
</dbReference>
<dbReference type="InParanoid" id="A0A7M7PLY1"/>
<evidence type="ECO:0000256" key="5">
    <source>
        <dbReference type="SAM" id="Coils"/>
    </source>
</evidence>
<feature type="region of interest" description="Disordered" evidence="6">
    <location>
        <begin position="96"/>
        <end position="120"/>
    </location>
</feature>
<feature type="coiled-coil region" evidence="5">
    <location>
        <begin position="526"/>
        <end position="563"/>
    </location>
</feature>
<dbReference type="AlphaFoldDB" id="A0A7M7PLY1"/>
<dbReference type="GO" id="GO:0046872">
    <property type="term" value="F:metal ion binding"/>
    <property type="evidence" value="ECO:0007669"/>
    <property type="project" value="UniProtKB-KW"/>
</dbReference>
<dbReference type="CDD" id="cd00159">
    <property type="entry name" value="RhoGAP"/>
    <property type="match status" value="1"/>
</dbReference>
<sequence length="792" mass="91455">MCAPFAEKYEKELLQPGDDPFREEFVDYWGVEDVLNWMAVTNMYRYGELFRAKNIEGAKLISLSEEFLQSISVLDKFHQQCILIARDELCWGKSRTRSGGMAPSRSQASQGDTPTTILDCTHPNTEHRLKERTFSTMQWCDKCEKFMFGLVQQGLECSDCGSIFHRTCAATGLPRCDPTGIRTRRDSAIRANVFSQSLADQFDPSRSQAPLVVIKCVDAIESKGVGERGLYRVSSSTSAVNDIKRSFNENPDAVDLSRYTDVHCITGVLKRYLRELPNPVIPIEMYDGLLAAHRTVDKHVRIANLLACVEKLPPAHHSTLYYLMAHFKRITSQIQAWHLAAVFCHILLRPPQHELINVIRNTNDHKEIVNTLIEHGRWGNTSEEDAPEPPPRKSPGDYISTGSTDYPKSLNDAEWYWGSISREEVNEKLKDMPDGTFLVRDSKQEPGNYTLTLRHGGSNKLIKIVHKNRMYGFSEPLRFHSVVELINHYHHVSLAQYNNRLDVRLTTPVSRKEQDDIQDNDIGKVILQLKDKNKEYQDKTKQYDELYEQYNKLAQEIKTKRQALDAFNEIVTMLEEQLQIHTSYHQDCHPAEKQMLLQNYERLENRRQEVKDSRENLEEQLKKEVEESRECDRTMNSLKPNILDLRNLRDTYVVWLARKGVKQDKINSWLESQDGPGEKEVQYHNNESLWLLPDTNRAKAEQLLYGKAKGTFLIRRTREQIDWACSIVAKDQGEVCHCKINYTSTGYGFAEPYNLYGSLLELVLAYQQINLAQHNEELDTMLEYPVYGPQPR</sequence>
<dbReference type="GO" id="GO:0007165">
    <property type="term" value="P:signal transduction"/>
    <property type="evidence" value="ECO:0007669"/>
    <property type="project" value="InterPro"/>
</dbReference>
<dbReference type="SMART" id="SM00252">
    <property type="entry name" value="SH2"/>
    <property type="match status" value="2"/>
</dbReference>
<dbReference type="EnsemblMetazoa" id="XM_030996834">
    <property type="protein sequence ID" value="XP_030852694"/>
    <property type="gene ID" value="LOC588766"/>
</dbReference>
<keyword evidence="12" id="KW-1185">Reference proteome</keyword>
<evidence type="ECO:0008006" key="13">
    <source>
        <dbReference type="Google" id="ProtNLM"/>
    </source>
</evidence>
<evidence type="ECO:0000256" key="4">
    <source>
        <dbReference type="PROSITE-ProRule" id="PRU00191"/>
    </source>
</evidence>
<dbReference type="PROSITE" id="PS50238">
    <property type="entry name" value="RHOGAP"/>
    <property type="match status" value="1"/>
</dbReference>
<reference evidence="11" key="2">
    <citation type="submission" date="2021-01" db="UniProtKB">
        <authorList>
            <consortium name="EnsemblMetazoa"/>
        </authorList>
    </citation>
    <scope>IDENTIFICATION</scope>
</reference>
<protein>
    <recommendedName>
        <fullName evidence="13">Phosphatidylinositol 3-kinase regulatory subunit alpha</fullName>
    </recommendedName>
</protein>
<dbReference type="Gene3D" id="1.10.287.1490">
    <property type="match status" value="1"/>
</dbReference>
<dbReference type="CDD" id="cd20830">
    <property type="entry name" value="C1_PIK3R-like_rpt2"/>
    <property type="match status" value="1"/>
</dbReference>
<dbReference type="Pfam" id="PF16454">
    <property type="entry name" value="PI3K_P85_iSH2"/>
    <property type="match status" value="1"/>
</dbReference>
<dbReference type="SUPFAM" id="SSF47769">
    <property type="entry name" value="SAM/Pointed domain"/>
    <property type="match status" value="1"/>
</dbReference>
<keyword evidence="2" id="KW-0479">Metal-binding</keyword>
<dbReference type="OrthoDB" id="3175255at2759"/>
<dbReference type="InterPro" id="IPR032498">
    <property type="entry name" value="PI3K_P85_iSH2"/>
</dbReference>
<dbReference type="InterPro" id="IPR000980">
    <property type="entry name" value="SH2"/>
</dbReference>
<dbReference type="CDD" id="cd09942">
    <property type="entry name" value="SH2_nSH2_p85_like"/>
    <property type="match status" value="1"/>
</dbReference>
<proteinExistence type="predicted"/>
<evidence type="ECO:0000256" key="2">
    <source>
        <dbReference type="ARBA" id="ARBA00022723"/>
    </source>
</evidence>
<organism evidence="11 12">
    <name type="scientific">Strongylocentrotus purpuratus</name>
    <name type="common">Purple sea urchin</name>
    <dbReference type="NCBI Taxonomy" id="7668"/>
    <lineage>
        <taxon>Eukaryota</taxon>
        <taxon>Metazoa</taxon>
        <taxon>Echinodermata</taxon>
        <taxon>Eleutherozoa</taxon>
        <taxon>Echinozoa</taxon>
        <taxon>Echinoidea</taxon>
        <taxon>Euechinoidea</taxon>
        <taxon>Echinacea</taxon>
        <taxon>Camarodonta</taxon>
        <taxon>Echinidea</taxon>
        <taxon>Strongylocentrotidae</taxon>
        <taxon>Strongylocentrotus</taxon>
    </lineage>
</organism>
<evidence type="ECO:0000256" key="1">
    <source>
        <dbReference type="ARBA" id="ARBA00022468"/>
    </source>
</evidence>
<dbReference type="PROSITE" id="PS00479">
    <property type="entry name" value="ZF_DAG_PE_1"/>
    <property type="match status" value="1"/>
</dbReference>
<dbReference type="PROSITE" id="PS50081">
    <property type="entry name" value="ZF_DAG_PE_2"/>
    <property type="match status" value="1"/>
</dbReference>
<feature type="domain" description="SAM" evidence="9">
    <location>
        <begin position="29"/>
        <end position="83"/>
    </location>
</feature>
<evidence type="ECO:0000256" key="6">
    <source>
        <dbReference type="SAM" id="MobiDB-lite"/>
    </source>
</evidence>
<keyword evidence="3" id="KW-0862">Zinc</keyword>
<dbReference type="InterPro" id="IPR051854">
    <property type="entry name" value="Rho-type_GAP"/>
</dbReference>
<dbReference type="InterPro" id="IPR046349">
    <property type="entry name" value="C1-like_sf"/>
</dbReference>
<dbReference type="Gene3D" id="1.10.555.10">
    <property type="entry name" value="Rho GTPase activation protein"/>
    <property type="match status" value="1"/>
</dbReference>
<dbReference type="PANTHER" id="PTHR46075:SF5">
    <property type="entry name" value="PHOSPHATIDYLINOSITOL 3-KINASE REGULATORY SUBUNIT ALPHA"/>
    <property type="match status" value="1"/>
</dbReference>
<dbReference type="RefSeq" id="XP_030852694.1">
    <property type="nucleotide sequence ID" value="XM_030996834.1"/>
</dbReference>
<dbReference type="PRINTS" id="PR00401">
    <property type="entry name" value="SH2DOMAIN"/>
</dbReference>
<dbReference type="OMA" id="EMIDVQV"/>
<accession>A0A7M7PLY1</accession>
<feature type="domain" description="Phorbol-ester/DAG-type" evidence="8">
    <location>
        <begin position="126"/>
        <end position="176"/>
    </location>
</feature>
<feature type="domain" description="SH2" evidence="7">
    <location>
        <begin position="415"/>
        <end position="509"/>
    </location>
</feature>
<evidence type="ECO:0000259" key="9">
    <source>
        <dbReference type="PROSITE" id="PS50105"/>
    </source>
</evidence>
<dbReference type="FunFam" id="3.30.505.10:FF:000100">
    <property type="entry name" value="phosphatidylinositol 3-kinase regulatory subunit gamma"/>
    <property type="match status" value="1"/>
</dbReference>
<dbReference type="Gene3D" id="1.10.150.50">
    <property type="entry name" value="Transcription Factor, Ets-1"/>
    <property type="match status" value="1"/>
</dbReference>
<dbReference type="FunCoup" id="A0A7M7PLY1">
    <property type="interactions" value="1181"/>
</dbReference>
<dbReference type="InterPro" id="IPR001660">
    <property type="entry name" value="SAM"/>
</dbReference>
<dbReference type="Pfam" id="PF00017">
    <property type="entry name" value="SH2"/>
    <property type="match status" value="2"/>
</dbReference>
<dbReference type="InterPro" id="IPR008936">
    <property type="entry name" value="Rho_GTPase_activation_prot"/>
</dbReference>
<evidence type="ECO:0000259" key="10">
    <source>
        <dbReference type="PROSITE" id="PS50238"/>
    </source>
</evidence>
<evidence type="ECO:0000313" key="12">
    <source>
        <dbReference type="Proteomes" id="UP000007110"/>
    </source>
</evidence>
<keyword evidence="5" id="KW-0175">Coiled coil</keyword>
<evidence type="ECO:0000256" key="3">
    <source>
        <dbReference type="ARBA" id="ARBA00022833"/>
    </source>
</evidence>
<name>A0A7M7PLY1_STRPU</name>
<dbReference type="KEGG" id="spu:588766"/>
<dbReference type="InterPro" id="IPR002219">
    <property type="entry name" value="PKC_DAG/PE"/>
</dbReference>
<dbReference type="FunFam" id="3.30.505.10:FF:000014">
    <property type="entry name" value="Phosphatidylinositol 3-kinase regulatory subunit alpha"/>
    <property type="match status" value="1"/>
</dbReference>
<dbReference type="CDD" id="cd12923">
    <property type="entry name" value="iSH2_PI3K_IA_R"/>
    <property type="match status" value="1"/>
</dbReference>
<dbReference type="InterPro" id="IPR000198">
    <property type="entry name" value="RhoGAP_dom"/>
</dbReference>
<keyword evidence="1" id="KW-0343">GTPase activation</keyword>
<feature type="domain" description="SH2" evidence="7">
    <location>
        <begin position="690"/>
        <end position="786"/>
    </location>
</feature>
<evidence type="ECO:0000313" key="11">
    <source>
        <dbReference type="EnsemblMetazoa" id="XP_030852694"/>
    </source>
</evidence>
<dbReference type="GO" id="GO:0005096">
    <property type="term" value="F:GTPase activator activity"/>
    <property type="evidence" value="ECO:0000318"/>
    <property type="project" value="GO_Central"/>
</dbReference>
<feature type="domain" description="Rho-GAP" evidence="10">
    <location>
        <begin position="196"/>
        <end position="380"/>
    </location>
</feature>
<dbReference type="InterPro" id="IPR013761">
    <property type="entry name" value="SAM/pointed_sf"/>
</dbReference>
<dbReference type="Proteomes" id="UP000007110">
    <property type="component" value="Unassembled WGS sequence"/>
</dbReference>
<dbReference type="InterPro" id="IPR036860">
    <property type="entry name" value="SH2_dom_sf"/>
</dbReference>
<dbReference type="Gene3D" id="3.30.60.20">
    <property type="match status" value="1"/>
</dbReference>
<feature type="coiled-coil region" evidence="5">
    <location>
        <begin position="593"/>
        <end position="634"/>
    </location>
</feature>
<dbReference type="SMART" id="SM00454">
    <property type="entry name" value="SAM"/>
    <property type="match status" value="1"/>
</dbReference>
<reference evidence="12" key="1">
    <citation type="submission" date="2015-02" db="EMBL/GenBank/DDBJ databases">
        <title>Genome sequencing for Strongylocentrotus purpuratus.</title>
        <authorList>
            <person name="Murali S."/>
            <person name="Liu Y."/>
            <person name="Vee V."/>
            <person name="English A."/>
            <person name="Wang M."/>
            <person name="Skinner E."/>
            <person name="Han Y."/>
            <person name="Muzny D.M."/>
            <person name="Worley K.C."/>
            <person name="Gibbs R.A."/>
        </authorList>
    </citation>
    <scope>NUCLEOTIDE SEQUENCE</scope>
</reference>
<dbReference type="SUPFAM" id="SSF57889">
    <property type="entry name" value="Cysteine-rich domain"/>
    <property type="match status" value="1"/>
</dbReference>
<dbReference type="Pfam" id="PF00620">
    <property type="entry name" value="RhoGAP"/>
    <property type="match status" value="1"/>
</dbReference>
<dbReference type="InterPro" id="IPR035022">
    <property type="entry name" value="PI3kinase_P85_nSH2"/>
</dbReference>
<evidence type="ECO:0000259" key="8">
    <source>
        <dbReference type="PROSITE" id="PS50081"/>
    </source>
</evidence>
<dbReference type="PANTHER" id="PTHR46075">
    <property type="entry name" value="CHIMERIN FAMILY MEMBER"/>
    <property type="match status" value="1"/>
</dbReference>
<dbReference type="SUPFAM" id="SSF55550">
    <property type="entry name" value="SH2 domain"/>
    <property type="match status" value="2"/>
</dbReference>
<dbReference type="PROSITE" id="PS50105">
    <property type="entry name" value="SAM_DOMAIN"/>
    <property type="match status" value="1"/>
</dbReference>
<dbReference type="GeneID" id="588766"/>
<feature type="region of interest" description="Disordered" evidence="6">
    <location>
        <begin position="377"/>
        <end position="406"/>
    </location>
</feature>
<dbReference type="SMART" id="SM00324">
    <property type="entry name" value="RhoGAP"/>
    <property type="match status" value="1"/>
</dbReference>
<dbReference type="PRINTS" id="PR00678">
    <property type="entry name" value="PI3KINASEP85"/>
</dbReference>